<evidence type="ECO:0000313" key="3">
    <source>
        <dbReference type="WBParaSite" id="ACOC_0000285301-mRNA-1"/>
    </source>
</evidence>
<dbReference type="Proteomes" id="UP000267027">
    <property type="component" value="Unassembled WGS sequence"/>
</dbReference>
<gene>
    <name evidence="1" type="ORF">ACOC_LOCUS2854</name>
</gene>
<keyword evidence="2" id="KW-1185">Reference proteome</keyword>
<organism evidence="3">
    <name type="scientific">Angiostrongylus costaricensis</name>
    <name type="common">Nematode worm</name>
    <dbReference type="NCBI Taxonomy" id="334426"/>
    <lineage>
        <taxon>Eukaryota</taxon>
        <taxon>Metazoa</taxon>
        <taxon>Ecdysozoa</taxon>
        <taxon>Nematoda</taxon>
        <taxon>Chromadorea</taxon>
        <taxon>Rhabditida</taxon>
        <taxon>Rhabditina</taxon>
        <taxon>Rhabditomorpha</taxon>
        <taxon>Strongyloidea</taxon>
        <taxon>Metastrongylidae</taxon>
        <taxon>Angiostrongylus</taxon>
    </lineage>
</organism>
<reference evidence="3" key="1">
    <citation type="submission" date="2017-02" db="UniProtKB">
        <authorList>
            <consortium name="WormBaseParasite"/>
        </authorList>
    </citation>
    <scope>IDENTIFICATION</scope>
</reference>
<protein>
    <submittedName>
        <fullName evidence="3">HTH_48 domain-containing protein</fullName>
    </submittedName>
</protein>
<evidence type="ECO:0000313" key="2">
    <source>
        <dbReference type="Proteomes" id="UP000267027"/>
    </source>
</evidence>
<dbReference type="WBParaSite" id="ACOC_0000285301-mRNA-1">
    <property type="protein sequence ID" value="ACOC_0000285301-mRNA-1"/>
    <property type="gene ID" value="ACOC_0000285301"/>
</dbReference>
<reference evidence="1 2" key="2">
    <citation type="submission" date="2018-11" db="EMBL/GenBank/DDBJ databases">
        <authorList>
            <consortium name="Pathogen Informatics"/>
        </authorList>
    </citation>
    <scope>NUCLEOTIDE SEQUENCE [LARGE SCALE GENOMIC DNA]</scope>
    <source>
        <strain evidence="1 2">Costa Rica</strain>
    </source>
</reference>
<sequence length="68" mass="7771">MRPMNFNEHKVHHLFKGFDGHEFDFDNEEGGGRLRGTDDDKFKAFMEASKCTNVREIAEKVGLIISAV</sequence>
<name>A0A0R3PFB5_ANGCS</name>
<dbReference type="EMBL" id="UYYA01000665">
    <property type="protein sequence ID" value="VDM54439.1"/>
    <property type="molecule type" value="Genomic_DNA"/>
</dbReference>
<evidence type="ECO:0000313" key="1">
    <source>
        <dbReference type="EMBL" id="VDM54439.1"/>
    </source>
</evidence>
<accession>A0A0R3PFB5</accession>
<proteinExistence type="predicted"/>
<dbReference type="AlphaFoldDB" id="A0A0R3PFB5"/>